<feature type="compositionally biased region" description="Basic and acidic residues" evidence="1">
    <location>
        <begin position="167"/>
        <end position="183"/>
    </location>
</feature>
<reference evidence="3" key="1">
    <citation type="journal article" date="2014" name="Proc. Natl. Acad. Sci. U.S.A.">
        <title>Extensive sampling of basidiomycete genomes demonstrates inadequacy of the white-rot/brown-rot paradigm for wood decay fungi.</title>
        <authorList>
            <person name="Riley R."/>
            <person name="Salamov A.A."/>
            <person name="Brown D.W."/>
            <person name="Nagy L.G."/>
            <person name="Floudas D."/>
            <person name="Held B.W."/>
            <person name="Levasseur A."/>
            <person name="Lombard V."/>
            <person name="Morin E."/>
            <person name="Otillar R."/>
            <person name="Lindquist E.A."/>
            <person name="Sun H."/>
            <person name="LaButti K.M."/>
            <person name="Schmutz J."/>
            <person name="Jabbour D."/>
            <person name="Luo H."/>
            <person name="Baker S.E."/>
            <person name="Pisabarro A.G."/>
            <person name="Walton J.D."/>
            <person name="Blanchette R.A."/>
            <person name="Henrissat B."/>
            <person name="Martin F."/>
            <person name="Cullen D."/>
            <person name="Hibbett D.S."/>
            <person name="Grigoriev I.V."/>
        </authorList>
    </citation>
    <scope>NUCLEOTIDE SEQUENCE [LARGE SCALE GENOMIC DNA]</scope>
    <source>
        <strain evidence="3">MUCL 33604</strain>
    </source>
</reference>
<evidence type="ECO:0000313" key="2">
    <source>
        <dbReference type="EMBL" id="KDQ49261.1"/>
    </source>
</evidence>
<dbReference type="InParanoid" id="A0A067PFK6"/>
<dbReference type="EMBL" id="KL197792">
    <property type="protein sequence ID" value="KDQ49261.1"/>
    <property type="molecule type" value="Genomic_DNA"/>
</dbReference>
<feature type="compositionally biased region" description="Basic and acidic residues" evidence="1">
    <location>
        <begin position="111"/>
        <end position="135"/>
    </location>
</feature>
<keyword evidence="3" id="KW-1185">Reference proteome</keyword>
<protein>
    <submittedName>
        <fullName evidence="2">Uncharacterized protein</fullName>
    </submittedName>
</protein>
<organism evidence="2 3">
    <name type="scientific">Jaapia argillacea MUCL 33604</name>
    <dbReference type="NCBI Taxonomy" id="933084"/>
    <lineage>
        <taxon>Eukaryota</taxon>
        <taxon>Fungi</taxon>
        <taxon>Dikarya</taxon>
        <taxon>Basidiomycota</taxon>
        <taxon>Agaricomycotina</taxon>
        <taxon>Agaricomycetes</taxon>
        <taxon>Agaricomycetidae</taxon>
        <taxon>Jaapiales</taxon>
        <taxon>Jaapiaceae</taxon>
        <taxon>Jaapia</taxon>
    </lineage>
</organism>
<feature type="compositionally biased region" description="Basic residues" evidence="1">
    <location>
        <begin position="220"/>
        <end position="231"/>
    </location>
</feature>
<feature type="region of interest" description="Disordered" evidence="1">
    <location>
        <begin position="20"/>
        <end position="231"/>
    </location>
</feature>
<evidence type="ECO:0000313" key="3">
    <source>
        <dbReference type="Proteomes" id="UP000027265"/>
    </source>
</evidence>
<feature type="compositionally biased region" description="Basic and acidic residues" evidence="1">
    <location>
        <begin position="81"/>
        <end position="97"/>
    </location>
</feature>
<accession>A0A067PFK6</accession>
<sequence>MKELKPKILAAPTTWVDALRESATGQSMRSRLSGVAVRPKDPSDSRNSSPERALSDWSVSGGKPTPEPGKMGSKGMMLTVETDRGGEVDEQDGRGSEMEVDELDDPVTVGGKDKDKGGEEEKENKRGDKDGEVVKVKVTKGKNKAKDKKVVEDRPLTKKGRVAEGSVGKEEKGKEKAVEEVKKGTKTSSKSRSQKKRVRESDDDSETESRLVESMVAGPSKRKKRGDKRGD</sequence>
<gene>
    <name evidence="2" type="ORF">JAAARDRAFT_201010</name>
</gene>
<dbReference type="Proteomes" id="UP000027265">
    <property type="component" value="Unassembled WGS sequence"/>
</dbReference>
<dbReference type="AlphaFoldDB" id="A0A067PFK6"/>
<dbReference type="HOGENOM" id="CLU_1199978_0_0_1"/>
<evidence type="ECO:0000256" key="1">
    <source>
        <dbReference type="SAM" id="MobiDB-lite"/>
    </source>
</evidence>
<proteinExistence type="predicted"/>
<feature type="compositionally biased region" description="Basic residues" evidence="1">
    <location>
        <begin position="137"/>
        <end position="147"/>
    </location>
</feature>
<name>A0A067PFK6_9AGAM</name>